<organism evidence="1 2">
    <name type="scientific">Clostridium cavendishii DSM 21758</name>
    <dbReference type="NCBI Taxonomy" id="1121302"/>
    <lineage>
        <taxon>Bacteria</taxon>
        <taxon>Bacillati</taxon>
        <taxon>Bacillota</taxon>
        <taxon>Clostridia</taxon>
        <taxon>Eubacteriales</taxon>
        <taxon>Clostridiaceae</taxon>
        <taxon>Clostridium</taxon>
    </lineage>
</organism>
<sequence length="201" mass="23801">MRNKLLLILLAVIVIVVSGLAIYQFKFKHSIEDDLNKLRSMKSYSTDVSYTFKNYRTEFKEEGKQYYNEKYGMKLNVGDKEQIYKEDKIFIRYPKDNKSYEVSPDYDNFYRYTFVNELNKFLVPGENTKYKYDTHEGKKCIVVEFENLNGNENMSKEILFVDASKLVPLEINIFNKKGDDKVTVYFKNFSTSGTVQKEIFD</sequence>
<evidence type="ECO:0000313" key="2">
    <source>
        <dbReference type="Proteomes" id="UP000184310"/>
    </source>
</evidence>
<dbReference type="RefSeq" id="WP_072992732.1">
    <property type="nucleotide sequence ID" value="NZ_FQZB01000021.1"/>
</dbReference>
<name>A0A1M6TTU7_9CLOT</name>
<dbReference type="AlphaFoldDB" id="A0A1M6TTU7"/>
<proteinExistence type="predicted"/>
<dbReference type="Proteomes" id="UP000184310">
    <property type="component" value="Unassembled WGS sequence"/>
</dbReference>
<protein>
    <submittedName>
        <fullName evidence="1">Outer membrane lipoprotein-sorting protein</fullName>
    </submittedName>
</protein>
<dbReference type="EMBL" id="FQZB01000021">
    <property type="protein sequence ID" value="SHK60344.1"/>
    <property type="molecule type" value="Genomic_DNA"/>
</dbReference>
<keyword evidence="2" id="KW-1185">Reference proteome</keyword>
<dbReference type="NCBIfam" id="NF041287">
    <property type="entry name" value="lipo_GerS_rel"/>
    <property type="match status" value="1"/>
</dbReference>
<keyword evidence="1" id="KW-0449">Lipoprotein</keyword>
<gene>
    <name evidence="1" type="ORF">SAMN02745163_04112</name>
</gene>
<evidence type="ECO:0000313" key="1">
    <source>
        <dbReference type="EMBL" id="SHK60344.1"/>
    </source>
</evidence>
<dbReference type="InterPro" id="IPR014584">
    <property type="entry name" value="UCP033729"/>
</dbReference>
<dbReference type="Gene3D" id="2.50.20.10">
    <property type="entry name" value="Lipoprotein localisation LolA/LolB/LppX"/>
    <property type="match status" value="1"/>
</dbReference>
<accession>A0A1M6TTU7</accession>
<dbReference type="PIRSF" id="PIRSF033729">
    <property type="entry name" value="UCP033729"/>
    <property type="match status" value="1"/>
</dbReference>
<dbReference type="OrthoDB" id="1938773at2"/>
<reference evidence="1 2" key="1">
    <citation type="submission" date="2016-11" db="EMBL/GenBank/DDBJ databases">
        <authorList>
            <person name="Jaros S."/>
            <person name="Januszkiewicz K."/>
            <person name="Wedrychowicz H."/>
        </authorList>
    </citation>
    <scope>NUCLEOTIDE SEQUENCE [LARGE SCALE GENOMIC DNA]</scope>
    <source>
        <strain evidence="1 2">DSM 21758</strain>
    </source>
</reference>
<dbReference type="STRING" id="1121302.SAMN02745163_04112"/>